<feature type="transmembrane region" description="Helical" evidence="1">
    <location>
        <begin position="18"/>
        <end position="38"/>
    </location>
</feature>
<feature type="domain" description="PilX/PilW C-terminal" evidence="2">
    <location>
        <begin position="123"/>
        <end position="187"/>
    </location>
</feature>
<dbReference type="InterPro" id="IPR025205">
    <property type="entry name" value="PilX/PilW_C"/>
</dbReference>
<keyword evidence="1" id="KW-0472">Membrane</keyword>
<name>A0ABP3TL29_9GAMM</name>
<evidence type="ECO:0000256" key="1">
    <source>
        <dbReference type="SAM" id="Phobius"/>
    </source>
</evidence>
<accession>A0ABP3TL29</accession>
<sequence>MIAGARQRLPSWSRQTGAVLFVSLVILLMLSLFAITVADTAITQRKRADDARNRQLARLAADSALSEAKARISAAATAYGVAQVCVHLRCFVRAPGAPYDAAELMQTEQAKAAMNSFRLDLTKLDGADASARLAALPTYVIEDLGAPGASVGRSPSGSADPGRLFRITARGTGGRDEYVQVIEATYSVAR</sequence>
<evidence type="ECO:0000313" key="4">
    <source>
        <dbReference type="Proteomes" id="UP001501523"/>
    </source>
</evidence>
<dbReference type="EMBL" id="BAAAEU010000001">
    <property type="protein sequence ID" value="GAA0705487.1"/>
    <property type="molecule type" value="Genomic_DNA"/>
</dbReference>
<gene>
    <name evidence="3" type="ORF">GCM10009105_02950</name>
</gene>
<comment type="caution">
    <text evidence="3">The sequence shown here is derived from an EMBL/GenBank/DDBJ whole genome shotgun (WGS) entry which is preliminary data.</text>
</comment>
<keyword evidence="4" id="KW-1185">Reference proteome</keyword>
<dbReference type="Proteomes" id="UP001501523">
    <property type="component" value="Unassembled WGS sequence"/>
</dbReference>
<dbReference type="Pfam" id="PF13681">
    <property type="entry name" value="PilX"/>
    <property type="match status" value="1"/>
</dbReference>
<dbReference type="RefSeq" id="WP_379988285.1">
    <property type="nucleotide sequence ID" value="NZ_JBHSMO010000001.1"/>
</dbReference>
<keyword evidence="1" id="KW-1133">Transmembrane helix</keyword>
<organism evidence="3 4">
    <name type="scientific">Dokdonella soli</name>
    <dbReference type="NCBI Taxonomy" id="529810"/>
    <lineage>
        <taxon>Bacteria</taxon>
        <taxon>Pseudomonadati</taxon>
        <taxon>Pseudomonadota</taxon>
        <taxon>Gammaproteobacteria</taxon>
        <taxon>Lysobacterales</taxon>
        <taxon>Rhodanobacteraceae</taxon>
        <taxon>Dokdonella</taxon>
    </lineage>
</organism>
<evidence type="ECO:0000313" key="3">
    <source>
        <dbReference type="EMBL" id="GAA0705487.1"/>
    </source>
</evidence>
<reference evidence="4" key="1">
    <citation type="journal article" date="2019" name="Int. J. Syst. Evol. Microbiol.">
        <title>The Global Catalogue of Microorganisms (GCM) 10K type strain sequencing project: providing services to taxonomists for standard genome sequencing and annotation.</title>
        <authorList>
            <consortium name="The Broad Institute Genomics Platform"/>
            <consortium name="The Broad Institute Genome Sequencing Center for Infectious Disease"/>
            <person name="Wu L."/>
            <person name="Ma J."/>
        </authorList>
    </citation>
    <scope>NUCLEOTIDE SEQUENCE [LARGE SCALE GENOMIC DNA]</scope>
    <source>
        <strain evidence="4">JCM 15421</strain>
    </source>
</reference>
<protein>
    <recommendedName>
        <fullName evidence="2">PilX/PilW C-terminal domain-containing protein</fullName>
    </recommendedName>
</protein>
<evidence type="ECO:0000259" key="2">
    <source>
        <dbReference type="Pfam" id="PF13681"/>
    </source>
</evidence>
<keyword evidence="1" id="KW-0812">Transmembrane</keyword>
<proteinExistence type="predicted"/>